<feature type="signal peptide" evidence="2">
    <location>
        <begin position="1"/>
        <end position="15"/>
    </location>
</feature>
<sequence>MRCLALLLLPVLALSAEVTNKDPTREEDFVDNGHGKFVLRENAVEKKAAAWADVGLMAKQIRCTVCEQLAMSIAADVVARPVQTETTLYNDISDLCEGGGKLEDTFGSFLLFEKKWQLTMSRPREYVLLPPEPDASAPEDDAPEEDNKKNVQMAKNGAVVKACNFILDASTRSEMSEWLFLKLSKKAYVPRAEVYTKLCEEWTSSCKKKVAEKKKVEKKRGEEDEDLCHLLALQFRPWSSQTWKLSAGQSRCWRELEEGSPLRRLSEWRSAPSAAAPSEGLLEPLLCIIRSPEFGGPATCVALEATSAVVLALLEQQKLSGHVGATCGGGAHRTWHIIQGARGKCDRVEHCSLSPKPGLPRPLAQTLASVSQAASECVFEETNAQTDEATAAQMIALLGLCGSFPGEAEASLEASAAAAFPAEARLHAFIKVLAVWGYYRQSHTLRACAQVALNQILDYCLVDLGSPARAELLRLILGHVSSELGPALLVERAMLYLRCLQRVALHPAARRWASAEHPQVSFFRSEIPLLLLSFSKHFSTRLPVLALLLPVVNRICWLCVDHWSTAEAGGQRPSPTSVFGALQVEALFGGVYLRSLGLAVPPLLAAPDAPSEASELLELLLESLCDLLQPELVRALWLSFDGDWRRPPLVEQVVARVVELLGAASGTERPLPPHLAQLSSAVLARVVAAFVGTDSVVQQGRSRQTEAIGCDLESVRLQWRQREAVCDLMAKIEENPKKARAAFDKSGLSDITPLPSLGGLAEGEDGSEEWARKLIWMLRCQNHVIPYAAVGEFFGQPKDDSEKAIAAFVDTFDWGAADIEQALRGFLEEAQQIDRVLKTFAWDLAKAKAKAKAAAKARVAGEKEKKIPVTIGMLNWLADNLRLGQAAGIPMILAEDGMLVLRMKKRHEVPGLELGVQVAMVANQIAEAIKTFDRAEIQHPLFKGPQVQEKRQMPQEMSVGWIADEAYGYYERLGGARHPDFDAPCRRSGPGAYRTNGLEPCLEPCASEDEALGRINATEAPYLGDVSCLGSTQLTWEAIEEAAVIGTLDPKVPVVTRAECFRCVTKTVHLVAAELRRNIDLIDAAAQKTRRPPPRLPPQAPELPPERSSESSIARTGSAASRTSPWAAFAERNGADSPVSSGPSRGSSSAPSEDGNRGVSAQEDRPEAQPALLFRPGPEEVPEKAAASAAQISSAPRIFSPAPGGLPEDAAADVNGMVAFVLNKDGAFDPQRLFVGNGLLVLSDPHQVEPDFARRFLG</sequence>
<dbReference type="GO" id="GO:0005085">
    <property type="term" value="F:guanyl-nucleotide exchange factor activity"/>
    <property type="evidence" value="ECO:0007669"/>
    <property type="project" value="InterPro"/>
</dbReference>
<name>A0A813DEY6_POLGL</name>
<dbReference type="InterPro" id="IPR035999">
    <property type="entry name" value="Sec7_dom_sf"/>
</dbReference>
<feature type="chain" id="PRO_5032382013" description="SEC7 domain-containing protein" evidence="2">
    <location>
        <begin position="16"/>
        <end position="1258"/>
    </location>
</feature>
<dbReference type="GO" id="GO:0032012">
    <property type="term" value="P:regulation of ARF protein signal transduction"/>
    <property type="evidence" value="ECO:0007669"/>
    <property type="project" value="InterPro"/>
</dbReference>
<feature type="compositionally biased region" description="Low complexity" evidence="1">
    <location>
        <begin position="1137"/>
        <end position="1152"/>
    </location>
</feature>
<dbReference type="EMBL" id="CAJNNV010002083">
    <property type="protein sequence ID" value="CAE8586466.1"/>
    <property type="molecule type" value="Genomic_DNA"/>
</dbReference>
<dbReference type="InterPro" id="IPR000904">
    <property type="entry name" value="Sec7_dom"/>
</dbReference>
<dbReference type="PROSITE" id="PS50190">
    <property type="entry name" value="SEC7"/>
    <property type="match status" value="1"/>
</dbReference>
<evidence type="ECO:0000256" key="2">
    <source>
        <dbReference type="SAM" id="SignalP"/>
    </source>
</evidence>
<evidence type="ECO:0000256" key="1">
    <source>
        <dbReference type="SAM" id="MobiDB-lite"/>
    </source>
</evidence>
<keyword evidence="2" id="KW-0732">Signal</keyword>
<dbReference type="OrthoDB" id="432363at2759"/>
<organism evidence="4 5">
    <name type="scientific">Polarella glacialis</name>
    <name type="common">Dinoflagellate</name>
    <dbReference type="NCBI Taxonomy" id="89957"/>
    <lineage>
        <taxon>Eukaryota</taxon>
        <taxon>Sar</taxon>
        <taxon>Alveolata</taxon>
        <taxon>Dinophyceae</taxon>
        <taxon>Suessiales</taxon>
        <taxon>Suessiaceae</taxon>
        <taxon>Polarella</taxon>
    </lineage>
</organism>
<proteinExistence type="predicted"/>
<evidence type="ECO:0000313" key="4">
    <source>
        <dbReference type="EMBL" id="CAE8586466.1"/>
    </source>
</evidence>
<reference evidence="4" key="1">
    <citation type="submission" date="2021-02" db="EMBL/GenBank/DDBJ databases">
        <authorList>
            <person name="Dougan E. K."/>
            <person name="Rhodes N."/>
            <person name="Thang M."/>
            <person name="Chan C."/>
        </authorList>
    </citation>
    <scope>NUCLEOTIDE SEQUENCE</scope>
</reference>
<evidence type="ECO:0000259" key="3">
    <source>
        <dbReference type="PROSITE" id="PS50190"/>
    </source>
</evidence>
<feature type="region of interest" description="Disordered" evidence="1">
    <location>
        <begin position="1085"/>
        <end position="1166"/>
    </location>
</feature>
<accession>A0A813DEY6</accession>
<feature type="compositionally biased region" description="Pro residues" evidence="1">
    <location>
        <begin position="1094"/>
        <end position="1103"/>
    </location>
</feature>
<dbReference type="Proteomes" id="UP000654075">
    <property type="component" value="Unassembled WGS sequence"/>
</dbReference>
<feature type="non-terminal residue" evidence="4">
    <location>
        <position position="1258"/>
    </location>
</feature>
<dbReference type="SUPFAM" id="SSF48425">
    <property type="entry name" value="Sec7 domain"/>
    <property type="match status" value="1"/>
</dbReference>
<evidence type="ECO:0000313" key="5">
    <source>
        <dbReference type="Proteomes" id="UP000654075"/>
    </source>
</evidence>
<protein>
    <recommendedName>
        <fullName evidence="3">SEC7 domain-containing protein</fullName>
    </recommendedName>
</protein>
<feature type="compositionally biased region" description="Polar residues" evidence="1">
    <location>
        <begin position="1113"/>
        <end position="1124"/>
    </location>
</feature>
<comment type="caution">
    <text evidence="4">The sequence shown here is derived from an EMBL/GenBank/DDBJ whole genome shotgun (WGS) entry which is preliminary data.</text>
</comment>
<keyword evidence="5" id="KW-1185">Reference proteome</keyword>
<dbReference type="AlphaFoldDB" id="A0A813DEY6"/>
<dbReference type="Pfam" id="PF01369">
    <property type="entry name" value="Sec7"/>
    <property type="match status" value="1"/>
</dbReference>
<gene>
    <name evidence="4" type="ORF">PGLA1383_LOCUS5331</name>
</gene>
<feature type="domain" description="SEC7" evidence="3">
    <location>
        <begin position="721"/>
        <end position="896"/>
    </location>
</feature>